<protein>
    <submittedName>
        <fullName evidence="1">SCAN domain-containing protein 3</fullName>
    </submittedName>
</protein>
<dbReference type="EMBL" id="JAKMXF010000344">
    <property type="protein sequence ID" value="KAI6647188.1"/>
    <property type="molecule type" value="Genomic_DNA"/>
</dbReference>
<accession>A0AAV7JEF3</accession>
<organism evidence="1 2">
    <name type="scientific">Oopsacas minuta</name>
    <dbReference type="NCBI Taxonomy" id="111878"/>
    <lineage>
        <taxon>Eukaryota</taxon>
        <taxon>Metazoa</taxon>
        <taxon>Porifera</taxon>
        <taxon>Hexactinellida</taxon>
        <taxon>Hexasterophora</taxon>
        <taxon>Lyssacinosida</taxon>
        <taxon>Leucopsacidae</taxon>
        <taxon>Oopsacas</taxon>
    </lineage>
</organism>
<name>A0AAV7JEF3_9METZ</name>
<dbReference type="Proteomes" id="UP001165289">
    <property type="component" value="Unassembled WGS sequence"/>
</dbReference>
<evidence type="ECO:0000313" key="1">
    <source>
        <dbReference type="EMBL" id="KAI6647188.1"/>
    </source>
</evidence>
<comment type="caution">
    <text evidence="1">The sequence shown here is derived from an EMBL/GenBank/DDBJ whole genome shotgun (WGS) entry which is preliminary data.</text>
</comment>
<sequence>MSEDIQIRSKDLTQLIVPDWVMNPFYTELQTVELEIKEQLAELQADIEARIQFNQLEYLSFWVQTKNILRMPLLWQRTKLLILAFSALEKFKRVKWAVSGNS</sequence>
<evidence type="ECO:0000313" key="2">
    <source>
        <dbReference type="Proteomes" id="UP001165289"/>
    </source>
</evidence>
<proteinExistence type="predicted"/>
<gene>
    <name evidence="1" type="ORF">LOD99_8843</name>
</gene>
<dbReference type="AlphaFoldDB" id="A0AAV7JEF3"/>
<keyword evidence="2" id="KW-1185">Reference proteome</keyword>
<reference evidence="1 2" key="1">
    <citation type="journal article" date="2023" name="BMC Biol.">
        <title>The compact genome of the sponge Oopsacas minuta (Hexactinellida) is lacking key metazoan core genes.</title>
        <authorList>
            <person name="Santini S."/>
            <person name="Schenkelaars Q."/>
            <person name="Jourda C."/>
            <person name="Duchesne M."/>
            <person name="Belahbib H."/>
            <person name="Rocher C."/>
            <person name="Selva M."/>
            <person name="Riesgo A."/>
            <person name="Vervoort M."/>
            <person name="Leys S.P."/>
            <person name="Kodjabachian L."/>
            <person name="Le Bivic A."/>
            <person name="Borchiellini C."/>
            <person name="Claverie J.M."/>
            <person name="Renard E."/>
        </authorList>
    </citation>
    <scope>NUCLEOTIDE SEQUENCE [LARGE SCALE GENOMIC DNA]</scope>
    <source>
        <strain evidence="1">SPO-2</strain>
    </source>
</reference>